<name>A0A376RN73_ECOLX</name>
<keyword evidence="1" id="KW-0547">Nucleotide-binding</keyword>
<organism evidence="1 2">
    <name type="scientific">Escherichia coli</name>
    <dbReference type="NCBI Taxonomy" id="562"/>
    <lineage>
        <taxon>Bacteria</taxon>
        <taxon>Pseudomonadati</taxon>
        <taxon>Pseudomonadota</taxon>
        <taxon>Gammaproteobacteria</taxon>
        <taxon>Enterobacterales</taxon>
        <taxon>Enterobacteriaceae</taxon>
        <taxon>Escherichia</taxon>
    </lineage>
</organism>
<protein>
    <submittedName>
        <fullName evidence="1">ABC transporter ATP-binding protein YbbL</fullName>
    </submittedName>
</protein>
<keyword evidence="1" id="KW-0067">ATP-binding</keyword>
<accession>A0A376RN73</accession>
<evidence type="ECO:0000313" key="2">
    <source>
        <dbReference type="Proteomes" id="UP000254159"/>
    </source>
</evidence>
<evidence type="ECO:0000313" key="1">
    <source>
        <dbReference type="EMBL" id="STI19273.1"/>
    </source>
</evidence>
<reference evidence="1 2" key="1">
    <citation type="submission" date="2018-06" db="EMBL/GenBank/DDBJ databases">
        <authorList>
            <consortium name="Pathogen Informatics"/>
            <person name="Doyle S."/>
        </authorList>
    </citation>
    <scope>NUCLEOTIDE SEQUENCE [LARGE SCALE GENOMIC DNA]</scope>
    <source>
        <strain evidence="1 2">NCTC10865</strain>
    </source>
</reference>
<dbReference type="GO" id="GO:0005524">
    <property type="term" value="F:ATP binding"/>
    <property type="evidence" value="ECO:0007669"/>
    <property type="project" value="UniProtKB-KW"/>
</dbReference>
<sequence length="36" mass="4006">MQENSPLLQLQNVGYLAGDTKILNNINFRCVLANLS</sequence>
<dbReference type="Proteomes" id="UP000254159">
    <property type="component" value="Unassembled WGS sequence"/>
</dbReference>
<dbReference type="EMBL" id="UGCD01000002">
    <property type="protein sequence ID" value="STI19273.1"/>
    <property type="molecule type" value="Genomic_DNA"/>
</dbReference>
<gene>
    <name evidence="1" type="primary">ybbL_2</name>
    <name evidence="1" type="ORF">NCTC10865_04640</name>
</gene>
<dbReference type="AlphaFoldDB" id="A0A376RN73"/>
<proteinExistence type="predicted"/>